<keyword evidence="4 10" id="KW-0812">Transmembrane</keyword>
<dbReference type="Gene3D" id="1.50.40.10">
    <property type="entry name" value="Mitochondrial carrier domain"/>
    <property type="match status" value="1"/>
</dbReference>
<dbReference type="InterPro" id="IPR002067">
    <property type="entry name" value="MCP"/>
</dbReference>
<evidence type="ECO:0000256" key="5">
    <source>
        <dbReference type="ARBA" id="ARBA00022737"/>
    </source>
</evidence>
<keyword evidence="5" id="KW-0677">Repeat</keyword>
<evidence type="ECO:0000256" key="2">
    <source>
        <dbReference type="ARBA" id="ARBA00006375"/>
    </source>
</evidence>
<feature type="repeat" description="Solcar" evidence="10">
    <location>
        <begin position="225"/>
        <end position="313"/>
    </location>
</feature>
<evidence type="ECO:0000313" key="12">
    <source>
        <dbReference type="EMBL" id="KAF7636467.1"/>
    </source>
</evidence>
<evidence type="ECO:0000256" key="3">
    <source>
        <dbReference type="ARBA" id="ARBA00022448"/>
    </source>
</evidence>
<comment type="caution">
    <text evidence="12">The sequence shown here is derived from an EMBL/GenBank/DDBJ whole genome shotgun (WGS) entry which is preliminary data.</text>
</comment>
<keyword evidence="3 11" id="KW-0813">Transport</keyword>
<name>A0A8S9ZTF6_9BILA</name>
<dbReference type="AlphaFoldDB" id="A0A8S9ZTF6"/>
<evidence type="ECO:0000256" key="11">
    <source>
        <dbReference type="RuleBase" id="RU000488"/>
    </source>
</evidence>
<feature type="repeat" description="Solcar" evidence="10">
    <location>
        <begin position="128"/>
        <end position="214"/>
    </location>
</feature>
<keyword evidence="8" id="KW-0496">Mitochondrion</keyword>
<dbReference type="PRINTS" id="PR00926">
    <property type="entry name" value="MITOCARRIER"/>
</dbReference>
<reference evidence="12" key="1">
    <citation type="journal article" date="2020" name="Ecol. Evol.">
        <title>Genome structure and content of the rice root-knot nematode (Meloidogyne graminicola).</title>
        <authorList>
            <person name="Phan N.T."/>
            <person name="Danchin E.G.J."/>
            <person name="Klopp C."/>
            <person name="Perfus-Barbeoch L."/>
            <person name="Kozlowski D.K."/>
            <person name="Koutsovoulos G.D."/>
            <person name="Lopez-Roques C."/>
            <person name="Bouchez O."/>
            <person name="Zahm M."/>
            <person name="Besnard G."/>
            <person name="Bellafiore S."/>
        </authorList>
    </citation>
    <scope>NUCLEOTIDE SEQUENCE</scope>
    <source>
        <strain evidence="12">VN-18</strain>
    </source>
</reference>
<accession>A0A8S9ZTF6</accession>
<keyword evidence="13" id="KW-1185">Reference proteome</keyword>
<keyword evidence="6" id="KW-0999">Mitochondrion inner membrane</keyword>
<dbReference type="GO" id="GO:0055085">
    <property type="term" value="P:transmembrane transport"/>
    <property type="evidence" value="ECO:0007669"/>
    <property type="project" value="InterPro"/>
</dbReference>
<dbReference type="InterPro" id="IPR023395">
    <property type="entry name" value="MCP_dom_sf"/>
</dbReference>
<evidence type="ECO:0000256" key="9">
    <source>
        <dbReference type="ARBA" id="ARBA00023136"/>
    </source>
</evidence>
<dbReference type="Proteomes" id="UP000605970">
    <property type="component" value="Unassembled WGS sequence"/>
</dbReference>
<dbReference type="EMBL" id="JABEBT010000029">
    <property type="protein sequence ID" value="KAF7636467.1"/>
    <property type="molecule type" value="Genomic_DNA"/>
</dbReference>
<organism evidence="12 13">
    <name type="scientific">Meloidogyne graminicola</name>
    <dbReference type="NCBI Taxonomy" id="189291"/>
    <lineage>
        <taxon>Eukaryota</taxon>
        <taxon>Metazoa</taxon>
        <taxon>Ecdysozoa</taxon>
        <taxon>Nematoda</taxon>
        <taxon>Chromadorea</taxon>
        <taxon>Rhabditida</taxon>
        <taxon>Tylenchina</taxon>
        <taxon>Tylenchomorpha</taxon>
        <taxon>Tylenchoidea</taxon>
        <taxon>Meloidogynidae</taxon>
        <taxon>Meloidogyninae</taxon>
        <taxon>Meloidogyne</taxon>
    </lineage>
</organism>
<evidence type="ECO:0000313" key="13">
    <source>
        <dbReference type="Proteomes" id="UP000605970"/>
    </source>
</evidence>
<dbReference type="InterPro" id="IPR018108">
    <property type="entry name" value="MCP_transmembrane"/>
</dbReference>
<gene>
    <name evidence="12" type="ORF">Mgra_00004055</name>
</gene>
<dbReference type="SUPFAM" id="SSF103506">
    <property type="entry name" value="Mitochondrial carrier"/>
    <property type="match status" value="1"/>
</dbReference>
<dbReference type="GO" id="GO:0005743">
    <property type="term" value="C:mitochondrial inner membrane"/>
    <property type="evidence" value="ECO:0007669"/>
    <property type="project" value="UniProtKB-SubCell"/>
</dbReference>
<keyword evidence="9 10" id="KW-0472">Membrane</keyword>
<evidence type="ECO:0000256" key="7">
    <source>
        <dbReference type="ARBA" id="ARBA00022989"/>
    </source>
</evidence>
<dbReference type="FunFam" id="1.50.40.10:FF:000003">
    <property type="entry name" value="Putative calcium-binding mitochondrial carrier protein scamc-2"/>
    <property type="match status" value="1"/>
</dbReference>
<evidence type="ECO:0000256" key="4">
    <source>
        <dbReference type="ARBA" id="ARBA00022692"/>
    </source>
</evidence>
<evidence type="ECO:0000256" key="6">
    <source>
        <dbReference type="ARBA" id="ARBA00022792"/>
    </source>
</evidence>
<dbReference type="OrthoDB" id="270584at2759"/>
<evidence type="ECO:0000256" key="1">
    <source>
        <dbReference type="ARBA" id="ARBA00004448"/>
    </source>
</evidence>
<keyword evidence="7" id="KW-1133">Transmembrane helix</keyword>
<comment type="subcellular location">
    <subcellularLocation>
        <location evidence="1">Mitochondrion inner membrane</location>
        <topology evidence="1">Multi-pass membrane protein</topology>
    </subcellularLocation>
</comment>
<dbReference type="Pfam" id="PF00153">
    <property type="entry name" value="Mito_carr"/>
    <property type="match status" value="3"/>
</dbReference>
<comment type="similarity">
    <text evidence="2 11">Belongs to the mitochondrial carrier (TC 2.A.29) family.</text>
</comment>
<feature type="repeat" description="Solcar" evidence="10">
    <location>
        <begin position="36"/>
        <end position="118"/>
    </location>
</feature>
<dbReference type="PANTHER" id="PTHR24089">
    <property type="entry name" value="SOLUTE CARRIER FAMILY 25"/>
    <property type="match status" value="1"/>
</dbReference>
<proteinExistence type="inferred from homology"/>
<evidence type="ECO:0000256" key="8">
    <source>
        <dbReference type="ARBA" id="ARBA00023128"/>
    </source>
</evidence>
<dbReference type="PROSITE" id="PS50920">
    <property type="entry name" value="SOLCAR"/>
    <property type="match status" value="3"/>
</dbReference>
<evidence type="ECO:0000256" key="10">
    <source>
        <dbReference type="PROSITE-ProRule" id="PRU00282"/>
    </source>
</evidence>
<protein>
    <recommendedName>
        <fullName evidence="14">Mitochondrial carrier protein</fullName>
    </recommendedName>
</protein>
<sequence>MNVVKKDEIQDGTHKHWRLDIGETVHEDLTPKDLNVGLFKHFIAGGTAGFFSRTTTAPLDRLKVFLQVNSTYSVHSALRYLYKEGGFLSFWRGNGINVAKIAPESAFKFMAYEQMKRIAIWKTGHSQLNMAERFFAGGCAGALAQTIIYPMEVLKTRLALRKTGEVNGGLLKFVKRMRANEGILCFYKGFLPNLIGIFPYAGIDLTVYETIKNWWIYRHPQVSEPGVIAVISCGVFSSTCGQILTYPLALVRTRLQALNVINGQQPPTMRGQFVYIYTKDGIKGLYRGFIPNFMKVIPAVSISYVTYEQCRKILGVKMS</sequence>
<evidence type="ECO:0008006" key="14">
    <source>
        <dbReference type="Google" id="ProtNLM"/>
    </source>
</evidence>